<dbReference type="EMBL" id="NRDI02000020">
    <property type="protein sequence ID" value="KAI1509553.1"/>
    <property type="molecule type" value="Genomic_DNA"/>
</dbReference>
<dbReference type="Proteomes" id="UP000249757">
    <property type="component" value="Unassembled WGS sequence"/>
</dbReference>
<reference evidence="3" key="2">
    <citation type="submission" date="2021-05" db="EMBL/GenBank/DDBJ databases">
        <authorList>
            <person name="Moolhuijzen P.M."/>
            <person name="Moffat C.S."/>
        </authorList>
    </citation>
    <scope>NUCLEOTIDE SEQUENCE</scope>
    <source>
        <strain evidence="3">86-124</strain>
    </source>
</reference>
<feature type="compositionally biased region" description="Polar residues" evidence="1">
    <location>
        <begin position="228"/>
        <end position="256"/>
    </location>
</feature>
<feature type="region of interest" description="Disordered" evidence="1">
    <location>
        <begin position="291"/>
        <end position="341"/>
    </location>
</feature>
<reference evidence="5" key="4">
    <citation type="journal article" date="2022" name="Microb. Genom.">
        <title>A global pangenome for the wheat fungal pathogen Pyrenophora tritici-repentis and prediction of effector protein structural homology.</title>
        <authorList>
            <person name="Moolhuijzen P.M."/>
            <person name="See P.T."/>
            <person name="Shi G."/>
            <person name="Powell H.R."/>
            <person name="Cockram J."/>
            <person name="Jorgensen L.N."/>
            <person name="Benslimane H."/>
            <person name="Strelkov S.E."/>
            <person name="Turner J."/>
            <person name="Liu Z."/>
            <person name="Moffat C.S."/>
        </authorList>
    </citation>
    <scope>NUCLEOTIDE SEQUENCE [LARGE SCALE GENOMIC DNA]</scope>
</reference>
<evidence type="ECO:0000313" key="3">
    <source>
        <dbReference type="EMBL" id="KAI1509553.1"/>
    </source>
</evidence>
<dbReference type="Gene3D" id="3.40.630.30">
    <property type="match status" value="1"/>
</dbReference>
<protein>
    <submittedName>
        <fullName evidence="2">Uncharacterized protein</fullName>
    </submittedName>
</protein>
<dbReference type="Proteomes" id="UP000245464">
    <property type="component" value="Chromosome 3"/>
</dbReference>
<sequence>MFCPRNSLPPSPPIEEIELRAENNSIDAITGPENLAITWQQKTDFPQTKTKRKTGRVQWVPLSLEVDLAAQVIIAVHPNNSWAAQQAEFFTTVEQPRQKARGKAAASTSAHSITPLRLAPAKPLVPHTPNSNNVHNTSKQTLTRPSRNKSNTKDIKMSAQPKGMGYLPPHLLKKDNAKGREYVPPHLRDGFIKPKEYVPKAKEYVLPHLRNNSAASAKGCVPIHVRNHNSANGSPAMSPKSNSKLHSSPNGANQHQGVPPSPPTTPREPGQPKLDAYGGWDFSDCNLAPAGKKAFGNPRWPRGPQPHKKTVWPKNRDMKYIPHSSDEEWGVRSQSNSNGDPDYDVKKLLDWNGEWLPAPESWSCRKGHEDRHFGQHIEEWMNKESPECINPVCFPQHAFNGHAKTTKVGDKTQTKYVLDEGQVLKEVAPRYWAEAKVGGMTMRDALKELCDLKLESVDARDMTDHAPWWDRYEDIIYAEDGQDNPSPFINPLEVPDAKIDFADHDPPLEEWQLASSEAKVQARKKRMDDKKHRMLARRDRPTASLAPPAEDRRLRPEANIYIRPVQPGDVRGIAEIYNWYIDNTIHAVEFDGRTEAQMAQRISDITTAGLPYLVAIDRGNRSRLTNEYVNERIVGFVKLEDYCGQSTLFRYTFDMELFVHPGFVKKGIAKCLMDRILEMVDTSYNARGGYQYINNFDYLKNGPSRVIKTILLNVHHKNGGESMETGWQSKFLSAFKFSRSGRLPKVGYKNDKVIDVSIFAHHTREDIVASGRPTIAG</sequence>
<evidence type="ECO:0000256" key="1">
    <source>
        <dbReference type="SAM" id="MobiDB-lite"/>
    </source>
</evidence>
<dbReference type="InterPro" id="IPR016181">
    <property type="entry name" value="Acyl_CoA_acyltransferase"/>
</dbReference>
<name>A0A2W1F243_9PLEO</name>
<evidence type="ECO:0000313" key="2">
    <source>
        <dbReference type="EMBL" id="KAF7572637.1"/>
    </source>
</evidence>
<gene>
    <name evidence="3" type="ORF">Ptr86124_011633</name>
    <name evidence="2" type="ORF">PtrM4_075420</name>
</gene>
<dbReference type="SUPFAM" id="SSF55729">
    <property type="entry name" value="Acyl-CoA N-acyltransferases (Nat)"/>
    <property type="match status" value="1"/>
</dbReference>
<feature type="region of interest" description="Disordered" evidence="1">
    <location>
        <begin position="225"/>
        <end position="279"/>
    </location>
</feature>
<proteinExistence type="predicted"/>
<feature type="region of interest" description="Disordered" evidence="1">
    <location>
        <begin position="124"/>
        <end position="170"/>
    </location>
</feature>
<keyword evidence="5" id="KW-1185">Reference proteome</keyword>
<reference evidence="3" key="3">
    <citation type="journal article" date="2022" name="bioRxiv">
        <title>A global pangenome for the wheat fungal pathogen Pyrenophora tritici-repentis and prediction of effector protein structural homology.</title>
        <authorList>
            <person name="Moolhuijzen P."/>
            <person name="See P.T."/>
            <person name="Shi G."/>
            <person name="Powell H.R."/>
            <person name="Cockram J."/>
            <person name="Jorgensen L.N."/>
            <person name="Benslimane H."/>
            <person name="Strelkov S.E."/>
            <person name="Turner J."/>
            <person name="Liu Z."/>
            <person name="Moffat C.S."/>
        </authorList>
    </citation>
    <scope>NUCLEOTIDE SEQUENCE</scope>
    <source>
        <strain evidence="3">86-124</strain>
    </source>
</reference>
<evidence type="ECO:0000313" key="5">
    <source>
        <dbReference type="Proteomes" id="UP000249757"/>
    </source>
</evidence>
<evidence type="ECO:0000313" key="4">
    <source>
        <dbReference type="Proteomes" id="UP000245464"/>
    </source>
</evidence>
<dbReference type="AlphaFoldDB" id="A0A2W1F243"/>
<feature type="compositionally biased region" description="Polar residues" evidence="1">
    <location>
        <begin position="128"/>
        <end position="149"/>
    </location>
</feature>
<dbReference type="EMBL" id="NQIK02000003">
    <property type="protein sequence ID" value="KAF7572637.1"/>
    <property type="molecule type" value="Genomic_DNA"/>
</dbReference>
<organism evidence="2 4">
    <name type="scientific">Pyrenophora tritici-repentis</name>
    <dbReference type="NCBI Taxonomy" id="45151"/>
    <lineage>
        <taxon>Eukaryota</taxon>
        <taxon>Fungi</taxon>
        <taxon>Dikarya</taxon>
        <taxon>Ascomycota</taxon>
        <taxon>Pezizomycotina</taxon>
        <taxon>Dothideomycetes</taxon>
        <taxon>Pleosporomycetidae</taxon>
        <taxon>Pleosporales</taxon>
        <taxon>Pleosporineae</taxon>
        <taxon>Pleosporaceae</taxon>
        <taxon>Pyrenophora</taxon>
    </lineage>
</organism>
<feature type="region of interest" description="Disordered" evidence="1">
    <location>
        <begin position="524"/>
        <end position="548"/>
    </location>
</feature>
<feature type="compositionally biased region" description="Basic and acidic residues" evidence="1">
    <location>
        <begin position="314"/>
        <end position="330"/>
    </location>
</feature>
<comment type="caution">
    <text evidence="2">The sequence shown here is derived from an EMBL/GenBank/DDBJ whole genome shotgun (WGS) entry which is preliminary data.</text>
</comment>
<accession>A0A2W1F243</accession>
<reference evidence="2" key="1">
    <citation type="journal article" date="2018" name="BMC Genomics">
        <title>Comparative genomics of the wheat fungal pathogen Pyrenophora tritici-repentis reveals chromosomal variations and genome plasticity.</title>
        <authorList>
            <person name="Moolhuijzen P."/>
            <person name="See P.T."/>
            <person name="Hane J.K."/>
            <person name="Shi G."/>
            <person name="Liu Z."/>
            <person name="Oliver R.P."/>
            <person name="Moffat C.S."/>
        </authorList>
    </citation>
    <scope>NUCLEOTIDE SEQUENCE [LARGE SCALE GENOMIC DNA]</scope>
    <source>
        <strain evidence="2">M4</strain>
    </source>
</reference>
<dbReference type="OrthoDB" id="2129362at2759"/>
<feature type="compositionally biased region" description="Basic and acidic residues" evidence="1">
    <location>
        <begin position="526"/>
        <end position="541"/>
    </location>
</feature>